<evidence type="ECO:0000256" key="1">
    <source>
        <dbReference type="ARBA" id="ARBA00004370"/>
    </source>
</evidence>
<evidence type="ECO:0000259" key="9">
    <source>
        <dbReference type="PROSITE" id="PS51779"/>
    </source>
</evidence>
<keyword evidence="5" id="KW-0677">Repeat</keyword>
<keyword evidence="7" id="KW-0998">Cell outer membrane</keyword>
<dbReference type="GO" id="GO:0071709">
    <property type="term" value="P:membrane assembly"/>
    <property type="evidence" value="ECO:0007669"/>
    <property type="project" value="InterPro"/>
</dbReference>
<dbReference type="EMBL" id="JABSNO010000001">
    <property type="protein sequence ID" value="NRS90941.1"/>
    <property type="molecule type" value="Genomic_DNA"/>
</dbReference>
<keyword evidence="4" id="KW-0732">Signal</keyword>
<evidence type="ECO:0000256" key="8">
    <source>
        <dbReference type="NCBIfam" id="TIGR03303"/>
    </source>
</evidence>
<dbReference type="PIRSF" id="PIRSF006076">
    <property type="entry name" value="OM_assembly_OMP85"/>
    <property type="match status" value="1"/>
</dbReference>
<dbReference type="PANTHER" id="PTHR12815">
    <property type="entry name" value="SORTING AND ASSEMBLY MACHINERY SAMM50 PROTEIN FAMILY MEMBER"/>
    <property type="match status" value="1"/>
</dbReference>
<proteinExistence type="predicted"/>
<protein>
    <recommendedName>
        <fullName evidence="8">Outer membrane protein assembly factor BamA</fullName>
    </recommendedName>
</protein>
<dbReference type="Pfam" id="PF07244">
    <property type="entry name" value="POTRA"/>
    <property type="match status" value="3"/>
</dbReference>
<dbReference type="PROSITE" id="PS51779">
    <property type="entry name" value="POTRA"/>
    <property type="match status" value="1"/>
</dbReference>
<dbReference type="InterPro" id="IPR034746">
    <property type="entry name" value="POTRA"/>
</dbReference>
<accession>A0A8J8G444</accession>
<evidence type="ECO:0000256" key="7">
    <source>
        <dbReference type="ARBA" id="ARBA00023237"/>
    </source>
</evidence>
<dbReference type="PANTHER" id="PTHR12815:SF47">
    <property type="entry name" value="TRANSLOCATION AND ASSEMBLY MODULE SUBUNIT TAMA"/>
    <property type="match status" value="1"/>
</dbReference>
<dbReference type="InterPro" id="IPR023707">
    <property type="entry name" value="OM_assembly_BamA"/>
</dbReference>
<dbReference type="NCBIfam" id="TIGR03303">
    <property type="entry name" value="OM_YaeT"/>
    <property type="match status" value="1"/>
</dbReference>
<keyword evidence="3" id="KW-0812">Transmembrane</keyword>
<evidence type="ECO:0000256" key="5">
    <source>
        <dbReference type="ARBA" id="ARBA00022737"/>
    </source>
</evidence>
<dbReference type="RefSeq" id="WP_173777589.1">
    <property type="nucleotide sequence ID" value="NZ_JABSNO010000001.1"/>
</dbReference>
<evidence type="ECO:0000313" key="11">
    <source>
        <dbReference type="Proteomes" id="UP000610746"/>
    </source>
</evidence>
<gene>
    <name evidence="10" type="ORF">HNQ03_000006</name>
</gene>
<organism evidence="10 11">
    <name type="scientific">Frigoriflavimonas asaccharolytica</name>
    <dbReference type="NCBI Taxonomy" id="2735899"/>
    <lineage>
        <taxon>Bacteria</taxon>
        <taxon>Pseudomonadati</taxon>
        <taxon>Bacteroidota</taxon>
        <taxon>Flavobacteriia</taxon>
        <taxon>Flavobacteriales</taxon>
        <taxon>Weeksellaceae</taxon>
        <taxon>Frigoriflavimonas</taxon>
    </lineage>
</organism>
<comment type="caution">
    <text evidence="10">The sequence shown here is derived from an EMBL/GenBank/DDBJ whole genome shotgun (WGS) entry which is preliminary data.</text>
</comment>
<dbReference type="InterPro" id="IPR010827">
    <property type="entry name" value="BamA/TamA_POTRA"/>
</dbReference>
<name>A0A8J8G444_9FLAO</name>
<dbReference type="Gene3D" id="3.10.20.310">
    <property type="entry name" value="membrane protein fhac"/>
    <property type="match status" value="5"/>
</dbReference>
<keyword evidence="2" id="KW-1134">Transmembrane beta strand</keyword>
<keyword evidence="11" id="KW-1185">Reference proteome</keyword>
<evidence type="ECO:0000256" key="6">
    <source>
        <dbReference type="ARBA" id="ARBA00023136"/>
    </source>
</evidence>
<dbReference type="AlphaFoldDB" id="A0A8J8G444"/>
<keyword evidence="6" id="KW-0472">Membrane</keyword>
<evidence type="ECO:0000256" key="4">
    <source>
        <dbReference type="ARBA" id="ARBA00022729"/>
    </source>
</evidence>
<dbReference type="InterPro" id="IPR039910">
    <property type="entry name" value="D15-like"/>
</dbReference>
<dbReference type="Gene3D" id="2.40.160.50">
    <property type="entry name" value="membrane protein fhac: a member of the omp85/tpsb transporter family"/>
    <property type="match status" value="1"/>
</dbReference>
<evidence type="ECO:0000256" key="2">
    <source>
        <dbReference type="ARBA" id="ARBA00022452"/>
    </source>
</evidence>
<dbReference type="Proteomes" id="UP000610746">
    <property type="component" value="Unassembled WGS sequence"/>
</dbReference>
<evidence type="ECO:0000256" key="3">
    <source>
        <dbReference type="ARBA" id="ARBA00022692"/>
    </source>
</evidence>
<evidence type="ECO:0000313" key="10">
    <source>
        <dbReference type="EMBL" id="NRS90941.1"/>
    </source>
</evidence>
<comment type="subcellular location">
    <subcellularLocation>
        <location evidence="1">Membrane</location>
    </subcellularLocation>
</comment>
<dbReference type="Pfam" id="PF01103">
    <property type="entry name" value="Omp85"/>
    <property type="match status" value="1"/>
</dbReference>
<dbReference type="GO" id="GO:0009279">
    <property type="term" value="C:cell outer membrane"/>
    <property type="evidence" value="ECO:0007669"/>
    <property type="project" value="UniProtKB-UniRule"/>
</dbReference>
<dbReference type="InterPro" id="IPR000184">
    <property type="entry name" value="Bac_surfAg_D15"/>
</dbReference>
<reference evidence="10" key="1">
    <citation type="submission" date="2020-05" db="EMBL/GenBank/DDBJ databases">
        <title>Genomic Encyclopedia of Type Strains, Phase IV (KMG-V): Genome sequencing to study the core and pangenomes of soil and plant-associated prokaryotes.</title>
        <authorList>
            <person name="Whitman W."/>
        </authorList>
    </citation>
    <scope>NUCLEOTIDE SEQUENCE</scope>
    <source>
        <strain evidence="10">16F</strain>
    </source>
</reference>
<sequence>MKLKFIPIIMFVSSAYLYGQVTPTDTIKAPENAAMNAEIQNKTYVLKDIVVDGVKKYSPAQIFRFTGLSKGEVVDIPGQKISNAIKKLWETNSFSVVEVYVESVEGDNVVLKFKLEDLKELGEVKFDGKGIGKSKNEKLAKDNGLKPGTKITENLVSSLKTNVPKEYVKKGFADAKITIEDKVNAKDPGLVDWTINIQKGKRIKIDHIDFDGNEQISDKKLRKKAFKNTKQKRFSIGGILNPSKFIEEKYIEDKESLLNYYNSLGYRDATIIDDSVVRNEKNNFDINVKLSEGKQYYVGNISFTGNTAFSTDYLEQKLGYKSGDIYDAVGFNKKVGEDGGKEDDSDIKSLYMNSGYLFSNVVPVEKSVKGDSIDLEIRINEGEKAMWNKVTWSGNTTTHDHVVLRSLRTKPGDLFSKSNIKRTYYDLGSMQFFDPQQIGQDIQPNQADNTVDVHWKLVEKGSSQVQLQAGYGGSSFIGTLGLTFNNFSLKNFLKFKDFKPVPQGDGQTLSIQAQAGQNFQNYGISFTEPWLFGTRPTALSVGVNQSYVNYTVTNAPNQKLKIFSANAGLNRLLSWPDDYFSLYTGVQFQKYTFDNYPFQFGDTAVNNGSATNFNFNIGLSRNSAGIDPIFPTSGSNIETSIKFTPPYSLFNKKDYSALSPEEKYKTLEFFKVKFKSETFNEIFGKLVLRTTAEMGFMDGYNSELGAPPFERFYVGGTAINGGRFDGRELIPLRGYDDASSYGGQNGTVEDVTPLGGGTIYNRFAMELRYPISLNQTAKIYALTFAEGGNVWNKFSAYNPFQLKRSIGVGIRVYMGAFGLIGFDFAYGFDKANASSTEVAGNNRHFLLNQSL</sequence>
<feature type="domain" description="POTRA" evidence="9">
    <location>
        <begin position="296"/>
        <end position="382"/>
    </location>
</feature>